<feature type="domain" description="DUF2786" evidence="1">
    <location>
        <begin position="170"/>
        <end position="208"/>
    </location>
</feature>
<protein>
    <submittedName>
        <fullName evidence="3">Uncharacterized protein</fullName>
    </submittedName>
</protein>
<accession>A0A1M4E5P8</accession>
<evidence type="ECO:0000259" key="2">
    <source>
        <dbReference type="Pfam" id="PF23771"/>
    </source>
</evidence>
<organism evidence="3">
    <name type="scientific">Nonomuraea gerenzanensis</name>
    <dbReference type="NCBI Taxonomy" id="93944"/>
    <lineage>
        <taxon>Bacteria</taxon>
        <taxon>Bacillati</taxon>
        <taxon>Actinomycetota</taxon>
        <taxon>Actinomycetes</taxon>
        <taxon>Streptosporangiales</taxon>
        <taxon>Streptosporangiaceae</taxon>
        <taxon>Nonomuraea</taxon>
    </lineage>
</organism>
<name>A0A1M4E5P8_9ACTN</name>
<dbReference type="AlphaFoldDB" id="A0A1M4E5P8"/>
<dbReference type="EMBL" id="LT559118">
    <property type="protein sequence ID" value="SBO94147.1"/>
    <property type="molecule type" value="Genomic_DNA"/>
</dbReference>
<dbReference type="Pfam" id="PF23771">
    <property type="entry name" value="DUF7168"/>
    <property type="match status" value="1"/>
</dbReference>
<proteinExistence type="predicted"/>
<gene>
    <name evidence="3" type="ORF">BN4615_P3663</name>
</gene>
<sequence>MSRANELIGAAMEALAREDQAAFDSAAAFLADRDDADRVLVAAATRAISALWRNGWQPADVVRIAARRLSDWHGRAAADLVAFELRAYAPATVDERWRDQLAGLEAAVWWQGGYLAARRARDGASRLMTVSGVLELLGLLTGLPRLESLSPPPGAARRPVLARPHAVSEKTLTRVRALLAQAESTTYEAEAQTFTSAAQSLMAKYSIDAAMLDAQPGGGEAPAGIRVGVDAPYEQPKAVLLSLVAEANRCRVIWSQELGFATVLGFAADLSWVEMLFTSLLVQAQTALVNSGTKKHGGGRSRNKAFRQSFLSAFASRIGERLAEATAGAVAQESASRGTDLVPVLAAREQEVEQAVERLFPNLVSHRMRTAWDREGWVAGRTAADQASLGGRDR</sequence>
<dbReference type="RefSeq" id="WP_225273295.1">
    <property type="nucleotide sequence ID" value="NZ_CP084058.1"/>
</dbReference>
<dbReference type="InterPro" id="IPR055592">
    <property type="entry name" value="DUF7168"/>
</dbReference>
<evidence type="ECO:0000259" key="1">
    <source>
        <dbReference type="Pfam" id="PF10979"/>
    </source>
</evidence>
<reference evidence="3" key="1">
    <citation type="submission" date="2016-04" db="EMBL/GenBank/DDBJ databases">
        <authorList>
            <person name="Evans L.H."/>
            <person name="Alamgir A."/>
            <person name="Owens N."/>
            <person name="Weber N.D."/>
            <person name="Virtaneva K."/>
            <person name="Barbian K."/>
            <person name="Babar A."/>
            <person name="Rosenke K."/>
        </authorList>
    </citation>
    <scope>NUCLEOTIDE SEQUENCE</scope>
    <source>
        <strain evidence="3">Nono1</strain>
    </source>
</reference>
<evidence type="ECO:0000313" key="3">
    <source>
        <dbReference type="EMBL" id="SBO94147.1"/>
    </source>
</evidence>
<dbReference type="InterPro" id="IPR024498">
    <property type="entry name" value="DUF2786"/>
</dbReference>
<feature type="domain" description="DUF7168" evidence="2">
    <location>
        <begin position="237"/>
        <end position="338"/>
    </location>
</feature>
<dbReference type="Pfam" id="PF10979">
    <property type="entry name" value="DUF2786"/>
    <property type="match status" value="1"/>
</dbReference>